<feature type="region of interest" description="Disordered" evidence="1">
    <location>
        <begin position="1"/>
        <end position="90"/>
    </location>
</feature>
<protein>
    <recommendedName>
        <fullName evidence="8">Pre-rRNA processing protein</fullName>
    </recommendedName>
</protein>
<dbReference type="Pfam" id="PF22786">
    <property type="entry name" value="Tag1_C"/>
    <property type="match status" value="1"/>
</dbReference>
<feature type="domain" description="Tag1 C-terminal" evidence="3">
    <location>
        <begin position="483"/>
        <end position="596"/>
    </location>
</feature>
<feature type="region of interest" description="Disordered" evidence="1">
    <location>
        <begin position="734"/>
        <end position="761"/>
    </location>
</feature>
<dbReference type="InterPro" id="IPR055011">
    <property type="entry name" value="Tag1_C"/>
</dbReference>
<dbReference type="Pfam" id="PF26174">
    <property type="entry name" value="LEA-2_1"/>
    <property type="match status" value="1"/>
</dbReference>
<keyword evidence="2" id="KW-1133">Transmembrane helix</keyword>
<evidence type="ECO:0000256" key="1">
    <source>
        <dbReference type="SAM" id="MobiDB-lite"/>
    </source>
</evidence>
<evidence type="ECO:0000259" key="4">
    <source>
        <dbReference type="Pfam" id="PF26150"/>
    </source>
</evidence>
<feature type="domain" description="Tag1-like fourth Ig-like" evidence="4">
    <location>
        <begin position="608"/>
        <end position="722"/>
    </location>
</feature>
<dbReference type="InterPro" id="IPR059065">
    <property type="entry name" value="Ig_Tag1-like_4th"/>
</dbReference>
<dbReference type="GO" id="GO:0000329">
    <property type="term" value="C:fungal-type vacuole membrane"/>
    <property type="evidence" value="ECO:0007669"/>
    <property type="project" value="InterPro"/>
</dbReference>
<feature type="compositionally biased region" description="Polar residues" evidence="1">
    <location>
        <begin position="37"/>
        <end position="49"/>
    </location>
</feature>
<evidence type="ECO:0000313" key="6">
    <source>
        <dbReference type="EMBL" id="SLM40869.1"/>
    </source>
</evidence>
<dbReference type="PANTHER" id="PTHR35895">
    <property type="entry name" value="CHROMOSOME 16, WHOLE GENOME SHOTGUN SEQUENCE"/>
    <property type="match status" value="1"/>
</dbReference>
<dbReference type="InterPro" id="IPR059066">
    <property type="entry name" value="Ig_Tag1-like_5th"/>
</dbReference>
<evidence type="ECO:0008006" key="8">
    <source>
        <dbReference type="Google" id="ProtNLM"/>
    </source>
</evidence>
<dbReference type="EMBL" id="FWEW01003742">
    <property type="protein sequence ID" value="SLM40869.1"/>
    <property type="molecule type" value="Genomic_DNA"/>
</dbReference>
<feature type="compositionally biased region" description="Polar residues" evidence="1">
    <location>
        <begin position="67"/>
        <end position="83"/>
    </location>
</feature>
<proteinExistence type="predicted"/>
<reference evidence="7" key="1">
    <citation type="submission" date="2017-03" db="EMBL/GenBank/DDBJ databases">
        <authorList>
            <person name="Sharma R."/>
            <person name="Thines M."/>
        </authorList>
    </citation>
    <scope>NUCLEOTIDE SEQUENCE [LARGE SCALE GENOMIC DNA]</scope>
</reference>
<feature type="compositionally biased region" description="Basic and acidic residues" evidence="1">
    <location>
        <begin position="52"/>
        <end position="61"/>
    </location>
</feature>
<feature type="domain" description="Tag1-like fifth Ig-like" evidence="5">
    <location>
        <begin position="757"/>
        <end position="849"/>
    </location>
</feature>
<dbReference type="PANTHER" id="PTHR35895:SF3">
    <property type="entry name" value="PRE-RRNA PROCESSING PROTEIN"/>
    <property type="match status" value="1"/>
</dbReference>
<evidence type="ECO:0000259" key="5">
    <source>
        <dbReference type="Pfam" id="PF26153"/>
    </source>
</evidence>
<keyword evidence="2" id="KW-0472">Membrane</keyword>
<organism evidence="6 7">
    <name type="scientific">Lasallia pustulata</name>
    <dbReference type="NCBI Taxonomy" id="136370"/>
    <lineage>
        <taxon>Eukaryota</taxon>
        <taxon>Fungi</taxon>
        <taxon>Dikarya</taxon>
        <taxon>Ascomycota</taxon>
        <taxon>Pezizomycotina</taxon>
        <taxon>Lecanoromycetes</taxon>
        <taxon>OSLEUM clade</taxon>
        <taxon>Umbilicariomycetidae</taxon>
        <taxon>Umbilicariales</taxon>
        <taxon>Umbilicariaceae</taxon>
        <taxon>Lasallia</taxon>
    </lineage>
</organism>
<evidence type="ECO:0000256" key="2">
    <source>
        <dbReference type="SAM" id="Phobius"/>
    </source>
</evidence>
<dbReference type="Proteomes" id="UP000192927">
    <property type="component" value="Unassembled WGS sequence"/>
</dbReference>
<name>A0A1W5DDD2_9LECA</name>
<evidence type="ECO:0000313" key="7">
    <source>
        <dbReference type="Proteomes" id="UP000192927"/>
    </source>
</evidence>
<evidence type="ECO:0000259" key="3">
    <source>
        <dbReference type="Pfam" id="PF22786"/>
    </source>
</evidence>
<sequence>MADNPPSPLSGPEQSESSRPERPASQGSKASKRSRQSHLSIRSGESTPLLSRDVDRRHYGDEPADDVQTSPAATSLRSLQNGSESKDTTKRKWPTIVSLALLSLVLLAILGLGFAAPAVVEEYAKQAMVFEPTDLSIDSFTPTGVRARIKGNFTLDGSRVHKKPVRDLGRAGTWIAKAVESRTSKVKVYLPEYDDLLLGTAEVPPITVDIRDGHITHVDFKTDLEPGDLDGIRRIANDWLDGRLGQLRVQGKAEVSLKSGLFSLGTQSISQTLLFEGEDLPDFPRYNITRFKLHEVNIPDFGKGMAADVSLALHNDYPVQFAVPPLGFDILVPNCTPEDPYIRLAVATTDEIHIEPKKDVIVDVGGVIGDLPKTLTTVCPDTHNSPLDSLLGTYIHGEDTTLFVRGSENTSPGTPGWITDLIKSVIVPIPFPGHTFDNLIRNFTLANVHFSLPNPVADPGTPEAQPKLSAVVKAVVGLPKEINFPIDVSRVRADADVYYHDKKLGFLDLRKWQAANSTRTEAHGSEEAGLAVESIVKGAPLEIIDDDVFIDVVQALIFGGKGVVLGIKAKVDVETETALGTFIVRDIPAKGKVFVKPISGGKLEGFAPKIGSLQILQTTKSTLLLKAKINVTNPTEYSATVPYVNVNILSNGTILGHATAKDVSVVPGPNHDIVIQALWDPVTRGGPKGADVGRELLSQYISGFNTTLTVKTHNGTIPTQPRLGRALSSLEIELPTPKLTPPPNPNHPDDDDDDRDPDAPHFIDDATFHLLTSTATFTLLSPLPHSTLYITHLNATAYYNPPSDDPFADDPDPAPVGSILYDYPFAVPPGATTTPRLPVDWSLESVGAQCFNRDRERWLKCFL</sequence>
<keyword evidence="2" id="KW-0812">Transmembrane</keyword>
<dbReference type="InterPro" id="IPR046368">
    <property type="entry name" value="Tag1"/>
</dbReference>
<accession>A0A1W5DDD2</accession>
<dbReference type="AlphaFoldDB" id="A0A1W5DDD2"/>
<feature type="transmembrane region" description="Helical" evidence="2">
    <location>
        <begin position="96"/>
        <end position="120"/>
    </location>
</feature>
<dbReference type="Pfam" id="PF26150">
    <property type="entry name" value="LEA-2_4"/>
    <property type="match status" value="1"/>
</dbReference>
<keyword evidence="7" id="KW-1185">Reference proteome</keyword>
<dbReference type="Pfam" id="PF26153">
    <property type="entry name" value="LEA-2L_5"/>
    <property type="match status" value="1"/>
</dbReference>